<sequence length="526" mass="58806">MNGCNGGYPTLSPYVGNDFGATPRTTHMNRSPPLHHVVHTGGSSPDHLIPYWKPTHNQYISSPVPRPLKESSPITNIQSESERDFSSPRTLPSYCSRSFDSPPDPNTTERLMSSTMQKRVSPKEARNNVPETSVPLKKRKTVMQMHRNPVVSPFHASPISHSSKAVASISLSSNRIPSYDSRVSSYDSKDGQALLESSKIVDPTDIKAEEPGMKDFPNVLHSVLSDSEFAGKVVQWLPHGKAWRIVRFDALRKLVLPKFFANLRQPNNNETTGSIDTFLKYLSSWGFEEVTDGPDVGAYTNVLFRRGLRRLCSEMKFKPWGKEDSIQIIESSKQPQSILRVPSLASTVDTLECTSSKEMDGQFVQMNPSGSSERPESWRTNQWERSPDNRFLRQTPPSEAWPCNYQSAVSNSFKGSEQSRNIQYSPVRIRSSRGAPRTLSRTKAPAQYQNHPQLQKRPCAFPVSNRGRGKVWSPRPFSPSVHPSTSPVSIETNVMSIGQSRSTLNRKEPLASSPEETIRGENVTAV</sequence>
<reference evidence="4 5" key="1">
    <citation type="journal article" date="2008" name="Nature">
        <title>The Phaeodactylum genome reveals the evolutionary history of diatom genomes.</title>
        <authorList>
            <person name="Bowler C."/>
            <person name="Allen A.E."/>
            <person name="Badger J.H."/>
            <person name="Grimwood J."/>
            <person name="Jabbari K."/>
            <person name="Kuo A."/>
            <person name="Maheswari U."/>
            <person name="Martens C."/>
            <person name="Maumus F."/>
            <person name="Otillar R.P."/>
            <person name="Rayko E."/>
            <person name="Salamov A."/>
            <person name="Vandepoele K."/>
            <person name="Beszteri B."/>
            <person name="Gruber A."/>
            <person name="Heijde M."/>
            <person name="Katinka M."/>
            <person name="Mock T."/>
            <person name="Valentin K."/>
            <person name="Verret F."/>
            <person name="Berges J.A."/>
            <person name="Brownlee C."/>
            <person name="Cadoret J.P."/>
            <person name="Chiovitti A."/>
            <person name="Choi C.J."/>
            <person name="Coesel S."/>
            <person name="De Martino A."/>
            <person name="Detter J.C."/>
            <person name="Durkin C."/>
            <person name="Falciatore A."/>
            <person name="Fournet J."/>
            <person name="Haruta M."/>
            <person name="Huysman M.J."/>
            <person name="Jenkins B.D."/>
            <person name="Jiroutova K."/>
            <person name="Jorgensen R.E."/>
            <person name="Joubert Y."/>
            <person name="Kaplan A."/>
            <person name="Kroger N."/>
            <person name="Kroth P.G."/>
            <person name="La Roche J."/>
            <person name="Lindquist E."/>
            <person name="Lommer M."/>
            <person name="Martin-Jezequel V."/>
            <person name="Lopez P.J."/>
            <person name="Lucas S."/>
            <person name="Mangogna M."/>
            <person name="McGinnis K."/>
            <person name="Medlin L.K."/>
            <person name="Montsant A."/>
            <person name="Oudot-Le Secq M.P."/>
            <person name="Napoli C."/>
            <person name="Obornik M."/>
            <person name="Parker M.S."/>
            <person name="Petit J.L."/>
            <person name="Porcel B.M."/>
            <person name="Poulsen N."/>
            <person name="Robison M."/>
            <person name="Rychlewski L."/>
            <person name="Rynearson T.A."/>
            <person name="Schmutz J."/>
            <person name="Shapiro H."/>
            <person name="Siaut M."/>
            <person name="Stanley M."/>
            <person name="Sussman M.R."/>
            <person name="Taylor A.R."/>
            <person name="Vardi A."/>
            <person name="von Dassow P."/>
            <person name="Vyverman W."/>
            <person name="Willis A."/>
            <person name="Wyrwicz L.S."/>
            <person name="Rokhsar D.S."/>
            <person name="Weissenbach J."/>
            <person name="Armbrust E.V."/>
            <person name="Green B.R."/>
            <person name="Van de Peer Y."/>
            <person name="Grigoriev I.V."/>
        </authorList>
    </citation>
    <scope>NUCLEOTIDE SEQUENCE [LARGE SCALE GENOMIC DNA]</scope>
    <source>
        <strain evidence="4 5">CCAP 1055/1</strain>
    </source>
</reference>
<dbReference type="GeneID" id="7196258"/>
<reference evidence="5" key="2">
    <citation type="submission" date="2008-08" db="EMBL/GenBank/DDBJ databases">
        <authorList>
            <consortium name="Diatom Consortium"/>
            <person name="Grigoriev I."/>
            <person name="Grimwood J."/>
            <person name="Kuo A."/>
            <person name="Otillar R.P."/>
            <person name="Salamov A."/>
            <person name="Detter J.C."/>
            <person name="Lindquist E."/>
            <person name="Shapiro H."/>
            <person name="Lucas S."/>
            <person name="Glavina del Rio T."/>
            <person name="Pitluck S."/>
            <person name="Rokhsar D."/>
            <person name="Bowler C."/>
        </authorList>
    </citation>
    <scope>GENOME REANNOTATION</scope>
    <source>
        <strain evidence="5">CCAP 1055/1</strain>
    </source>
</reference>
<feature type="compositionally biased region" description="Polar residues" evidence="2">
    <location>
        <begin position="412"/>
        <end position="424"/>
    </location>
</feature>
<dbReference type="InParanoid" id="B7FRP6"/>
<dbReference type="Gene3D" id="1.10.10.10">
    <property type="entry name" value="Winged helix-like DNA-binding domain superfamily/Winged helix DNA-binding domain"/>
    <property type="match status" value="1"/>
</dbReference>
<accession>B7FRP6</accession>
<name>B7FRP6_PHATC</name>
<dbReference type="Pfam" id="PF00447">
    <property type="entry name" value="HSF_DNA-bind"/>
    <property type="match status" value="1"/>
</dbReference>
<dbReference type="PaxDb" id="2850-Phatr42552"/>
<dbReference type="RefSeq" id="XP_002177082.1">
    <property type="nucleotide sequence ID" value="XM_002177046.1"/>
</dbReference>
<dbReference type="KEGG" id="pti:PHATRDRAFT_42552"/>
<feature type="compositionally biased region" description="Polar residues" evidence="2">
    <location>
        <begin position="364"/>
        <end position="384"/>
    </location>
</feature>
<evidence type="ECO:0000313" key="5">
    <source>
        <dbReference type="Proteomes" id="UP000000759"/>
    </source>
</evidence>
<proteinExistence type="predicted"/>
<evidence type="ECO:0000313" key="4">
    <source>
        <dbReference type="EMBL" id="EEC51545.1"/>
    </source>
</evidence>
<feature type="region of interest" description="Disordered" evidence="2">
    <location>
        <begin position="62"/>
        <end position="131"/>
    </location>
</feature>
<dbReference type="HOGENOM" id="CLU_518267_0_0_1"/>
<protein>
    <recommendedName>
        <fullName evidence="3">HSF-type DNA-binding domain-containing protein</fullName>
    </recommendedName>
</protein>
<dbReference type="InterPro" id="IPR000232">
    <property type="entry name" value="HSF_DNA-bd"/>
</dbReference>
<feature type="region of interest" description="Disordered" evidence="2">
    <location>
        <begin position="412"/>
        <end position="463"/>
    </location>
</feature>
<feature type="domain" description="HSF-type DNA-binding" evidence="3">
    <location>
        <begin position="216"/>
        <end position="316"/>
    </location>
</feature>
<dbReference type="InterPro" id="IPR036388">
    <property type="entry name" value="WH-like_DNA-bd_sf"/>
</dbReference>
<evidence type="ECO:0000259" key="3">
    <source>
        <dbReference type="Pfam" id="PF00447"/>
    </source>
</evidence>
<dbReference type="EMBL" id="CM000605">
    <property type="protein sequence ID" value="EEC51545.1"/>
    <property type="molecule type" value="Genomic_DNA"/>
</dbReference>
<evidence type="ECO:0000256" key="2">
    <source>
        <dbReference type="SAM" id="MobiDB-lite"/>
    </source>
</evidence>
<dbReference type="Proteomes" id="UP000000759">
    <property type="component" value="Chromosome 1"/>
</dbReference>
<feature type="region of interest" description="Disordered" evidence="2">
    <location>
        <begin position="22"/>
        <end position="43"/>
    </location>
</feature>
<keyword evidence="1" id="KW-0238">DNA-binding</keyword>
<dbReference type="GO" id="GO:0003700">
    <property type="term" value="F:DNA-binding transcription factor activity"/>
    <property type="evidence" value="ECO:0007669"/>
    <property type="project" value="InterPro"/>
</dbReference>
<feature type="compositionally biased region" description="Polar residues" evidence="2">
    <location>
        <begin position="87"/>
        <end position="99"/>
    </location>
</feature>
<dbReference type="GO" id="GO:0043565">
    <property type="term" value="F:sequence-specific DNA binding"/>
    <property type="evidence" value="ECO:0007669"/>
    <property type="project" value="InterPro"/>
</dbReference>
<feature type="compositionally biased region" description="Polar residues" evidence="2">
    <location>
        <begin position="106"/>
        <end position="118"/>
    </location>
</feature>
<feature type="region of interest" description="Disordered" evidence="2">
    <location>
        <begin position="497"/>
        <end position="526"/>
    </location>
</feature>
<dbReference type="OrthoDB" id="49438at2759"/>
<feature type="region of interest" description="Disordered" evidence="2">
    <location>
        <begin position="364"/>
        <end position="399"/>
    </location>
</feature>
<organism evidence="4 5">
    <name type="scientific">Phaeodactylum tricornutum (strain CCAP 1055/1)</name>
    <dbReference type="NCBI Taxonomy" id="556484"/>
    <lineage>
        <taxon>Eukaryota</taxon>
        <taxon>Sar</taxon>
        <taxon>Stramenopiles</taxon>
        <taxon>Ochrophyta</taxon>
        <taxon>Bacillariophyta</taxon>
        <taxon>Bacillariophyceae</taxon>
        <taxon>Bacillariophycidae</taxon>
        <taxon>Naviculales</taxon>
        <taxon>Phaeodactylaceae</taxon>
        <taxon>Phaeodactylum</taxon>
    </lineage>
</organism>
<dbReference type="AlphaFoldDB" id="B7FRP6"/>
<keyword evidence="5" id="KW-1185">Reference proteome</keyword>
<gene>
    <name evidence="4" type="ORF">PHATRDRAFT_42552</name>
</gene>
<evidence type="ECO:0000256" key="1">
    <source>
        <dbReference type="ARBA" id="ARBA00023125"/>
    </source>
</evidence>